<evidence type="ECO:0000313" key="1">
    <source>
        <dbReference type="EMBL" id="PZW36163.1"/>
    </source>
</evidence>
<evidence type="ECO:0000313" key="2">
    <source>
        <dbReference type="Proteomes" id="UP000248806"/>
    </source>
</evidence>
<keyword evidence="2" id="KW-1185">Reference proteome</keyword>
<name>A0A326UU73_THEHA</name>
<dbReference type="EMBL" id="QKUF01000001">
    <property type="protein sequence ID" value="PZW36163.1"/>
    <property type="molecule type" value="Genomic_DNA"/>
</dbReference>
<gene>
    <name evidence="1" type="ORF">EI42_00333</name>
</gene>
<reference evidence="1 2" key="1">
    <citation type="submission" date="2018-06" db="EMBL/GenBank/DDBJ databases">
        <title>Genomic Encyclopedia of Archaeal and Bacterial Type Strains, Phase II (KMG-II): from individual species to whole genera.</title>
        <authorList>
            <person name="Goeker M."/>
        </authorList>
    </citation>
    <scope>NUCLEOTIDE SEQUENCE [LARGE SCALE GENOMIC DNA]</scope>
    <source>
        <strain evidence="1 2">ATCC BAA-1881</strain>
    </source>
</reference>
<comment type="caution">
    <text evidence="1">The sequence shown here is derived from an EMBL/GenBank/DDBJ whole genome shotgun (WGS) entry which is preliminary data.</text>
</comment>
<protein>
    <submittedName>
        <fullName evidence="1">Uncharacterized protein</fullName>
    </submittedName>
</protein>
<proteinExistence type="predicted"/>
<dbReference type="AlphaFoldDB" id="A0A326UU73"/>
<accession>A0A326UU73</accession>
<organism evidence="1 2">
    <name type="scientific">Thermosporothrix hazakensis</name>
    <dbReference type="NCBI Taxonomy" id="644383"/>
    <lineage>
        <taxon>Bacteria</taxon>
        <taxon>Bacillati</taxon>
        <taxon>Chloroflexota</taxon>
        <taxon>Ktedonobacteria</taxon>
        <taxon>Ktedonobacterales</taxon>
        <taxon>Thermosporotrichaceae</taxon>
        <taxon>Thermosporothrix</taxon>
    </lineage>
</organism>
<sequence length="79" mass="8805">MTSSRYAASHCIKRSIRQDQTTGRVPIYNRTIPCSLYLGSPDTLEVTIADPFALFNNGHEVHRTILPPMKSATSAQSKR</sequence>
<dbReference type="Proteomes" id="UP000248806">
    <property type="component" value="Unassembled WGS sequence"/>
</dbReference>